<proteinExistence type="inferred from homology"/>
<name>A0ABV6CRC7_9SPHN</name>
<dbReference type="CDD" id="cd06223">
    <property type="entry name" value="PRTases_typeI"/>
    <property type="match status" value="1"/>
</dbReference>
<dbReference type="InterPro" id="IPR029057">
    <property type="entry name" value="PRTase-like"/>
</dbReference>
<dbReference type="Pfam" id="PF13793">
    <property type="entry name" value="Pribosyltran_N"/>
    <property type="match status" value="1"/>
</dbReference>
<keyword evidence="1 2" id="KW-0545">Nucleotide biosynthesis</keyword>
<dbReference type="InterPro" id="IPR005946">
    <property type="entry name" value="Rib-P_diPkinase"/>
</dbReference>
<dbReference type="SUPFAM" id="SSF53271">
    <property type="entry name" value="PRTase-like"/>
    <property type="match status" value="2"/>
</dbReference>
<sequence length="299" mass="32447">MSGPVVFALPGSEPFAHSLRQRLGGEAGLLEHRQFPDGETYLRIMTDVTGRNIVLVCGLDHPDVKLLPLLFAADTLRELGARRIGLVAPYLAYMRQDIRFHAGEAVTSRSFATILSRHLDWLVTVDPHLHRYHALGEIYRIPNRVVHAAPLIAGWIREDVARPVIIGPDKESEQWVAEVAAGANAPFLVCEKERSGDRDVRIAIPNAGSLLDRQPVLVDDIASSGRTLAVAARQLVALGFPPPDCVVVHPLFAGDAAQVLSGVVRRIVSTNTIPHATNAIEVAAPVAKAVRDVLTELRG</sequence>
<evidence type="ECO:0000256" key="1">
    <source>
        <dbReference type="ARBA" id="ARBA00022727"/>
    </source>
</evidence>
<dbReference type="NCBIfam" id="NF005537">
    <property type="entry name" value="PRK07199.1"/>
    <property type="match status" value="1"/>
</dbReference>
<dbReference type="EMBL" id="JBHLWK010000006">
    <property type="protein sequence ID" value="MFC0203289.1"/>
    <property type="molecule type" value="Genomic_DNA"/>
</dbReference>
<dbReference type="Gene3D" id="3.40.50.2020">
    <property type="match status" value="2"/>
</dbReference>
<dbReference type="InterPro" id="IPR029099">
    <property type="entry name" value="Pribosyltran_N"/>
</dbReference>
<comment type="similarity">
    <text evidence="2">Belongs to the ribose-phosphate pyrophosphokinase family.</text>
</comment>
<organism evidence="5 6">
    <name type="scientific">Novosphingobium soli</name>
    <dbReference type="NCBI Taxonomy" id="574956"/>
    <lineage>
        <taxon>Bacteria</taxon>
        <taxon>Pseudomonadati</taxon>
        <taxon>Pseudomonadota</taxon>
        <taxon>Alphaproteobacteria</taxon>
        <taxon>Sphingomonadales</taxon>
        <taxon>Sphingomonadaceae</taxon>
        <taxon>Novosphingobium</taxon>
    </lineage>
</organism>
<gene>
    <name evidence="5" type="ORF">ACFFJC_03285</name>
</gene>
<dbReference type="NCBIfam" id="TIGR01251">
    <property type="entry name" value="ribP_PPkin"/>
    <property type="match status" value="1"/>
</dbReference>
<dbReference type="SMART" id="SM01400">
    <property type="entry name" value="Pribosyltran_N"/>
    <property type="match status" value="1"/>
</dbReference>
<protein>
    <submittedName>
        <fullName evidence="5">Ribose-phosphate pyrophosphokinase</fullName>
    </submittedName>
</protein>
<dbReference type="PANTHER" id="PTHR10210">
    <property type="entry name" value="RIBOSE-PHOSPHATE DIPHOSPHOKINASE FAMILY MEMBER"/>
    <property type="match status" value="1"/>
</dbReference>
<dbReference type="Proteomes" id="UP001589798">
    <property type="component" value="Unassembled WGS sequence"/>
</dbReference>
<dbReference type="Pfam" id="PF00156">
    <property type="entry name" value="Pribosyltran"/>
    <property type="match status" value="1"/>
</dbReference>
<evidence type="ECO:0000259" key="4">
    <source>
        <dbReference type="Pfam" id="PF13793"/>
    </source>
</evidence>
<comment type="caution">
    <text evidence="5">The sequence shown here is derived from an EMBL/GenBank/DDBJ whole genome shotgun (WGS) entry which is preliminary data.</text>
</comment>
<reference evidence="5 6" key="1">
    <citation type="submission" date="2024-09" db="EMBL/GenBank/DDBJ databases">
        <authorList>
            <person name="Sun Q."/>
            <person name="Mori K."/>
        </authorList>
    </citation>
    <scope>NUCLEOTIDE SEQUENCE [LARGE SCALE GENOMIC DNA]</scope>
    <source>
        <strain evidence="5 6">CCM 7706</strain>
    </source>
</reference>
<dbReference type="PANTHER" id="PTHR10210:SF41">
    <property type="entry name" value="RIBOSE-PHOSPHATE PYROPHOSPHOKINASE 1, CHLOROPLASTIC"/>
    <property type="match status" value="1"/>
</dbReference>
<evidence type="ECO:0000256" key="2">
    <source>
        <dbReference type="RuleBase" id="RU004324"/>
    </source>
</evidence>
<dbReference type="RefSeq" id="WP_086485543.1">
    <property type="nucleotide sequence ID" value="NZ_JBHLWK010000006.1"/>
</dbReference>
<dbReference type="InterPro" id="IPR000836">
    <property type="entry name" value="PRTase_dom"/>
</dbReference>
<keyword evidence="6" id="KW-1185">Reference proteome</keyword>
<evidence type="ECO:0000313" key="5">
    <source>
        <dbReference type="EMBL" id="MFC0203289.1"/>
    </source>
</evidence>
<feature type="domain" description="Ribose-phosphate pyrophosphokinase N-terminal" evidence="4">
    <location>
        <begin position="6"/>
        <end position="116"/>
    </location>
</feature>
<evidence type="ECO:0000313" key="6">
    <source>
        <dbReference type="Proteomes" id="UP001589798"/>
    </source>
</evidence>
<feature type="domain" description="Phosphoribosyltransferase" evidence="3">
    <location>
        <begin position="136"/>
        <end position="235"/>
    </location>
</feature>
<evidence type="ECO:0000259" key="3">
    <source>
        <dbReference type="Pfam" id="PF00156"/>
    </source>
</evidence>
<accession>A0ABV6CRC7</accession>